<protein>
    <submittedName>
        <fullName evidence="10">Serine-threonine protein kinase, plant-type, putative</fullName>
    </submittedName>
</protein>
<dbReference type="InterPro" id="IPR024788">
    <property type="entry name" value="Malectin-like_Carb-bd_dom"/>
</dbReference>
<dbReference type="InterPro" id="IPR001611">
    <property type="entry name" value="Leu-rich_rpt"/>
</dbReference>
<accession>B9RYI6</accession>
<name>B9RYI6_RICCO</name>
<evidence type="ECO:0000256" key="1">
    <source>
        <dbReference type="ARBA" id="ARBA00004167"/>
    </source>
</evidence>
<keyword evidence="3" id="KW-0812">Transmembrane</keyword>
<evidence type="ECO:0000256" key="3">
    <source>
        <dbReference type="ARBA" id="ARBA00022692"/>
    </source>
</evidence>
<evidence type="ECO:0000313" key="10">
    <source>
        <dbReference type="EMBL" id="EEF43695.1"/>
    </source>
</evidence>
<keyword evidence="4 8" id="KW-0732">Signal</keyword>
<dbReference type="SUPFAM" id="SSF52058">
    <property type="entry name" value="L domain-like"/>
    <property type="match status" value="1"/>
</dbReference>
<dbReference type="InParanoid" id="B9RYI6"/>
<feature type="chain" id="PRO_5002891091" evidence="8">
    <location>
        <begin position="20"/>
        <end position="521"/>
    </location>
</feature>
<keyword evidence="5" id="KW-0677">Repeat</keyword>
<keyword evidence="10" id="KW-0808">Transferase</keyword>
<evidence type="ECO:0000256" key="5">
    <source>
        <dbReference type="ARBA" id="ARBA00022737"/>
    </source>
</evidence>
<dbReference type="FunCoup" id="B9RYI6">
    <property type="interactions" value="13"/>
</dbReference>
<keyword evidence="11" id="KW-1185">Reference proteome</keyword>
<keyword evidence="6" id="KW-1133">Transmembrane helix</keyword>
<evidence type="ECO:0000256" key="8">
    <source>
        <dbReference type="SAM" id="SignalP"/>
    </source>
</evidence>
<dbReference type="eggNOG" id="KOG0619">
    <property type="taxonomic scope" value="Eukaryota"/>
</dbReference>
<evidence type="ECO:0000256" key="2">
    <source>
        <dbReference type="ARBA" id="ARBA00022614"/>
    </source>
</evidence>
<dbReference type="PANTHER" id="PTHR45631:SF45">
    <property type="entry name" value="LEUCINE-RICH REPEAT (LRR) FAMILY PROTEIN"/>
    <property type="match status" value="1"/>
</dbReference>
<feature type="signal peptide" evidence="8">
    <location>
        <begin position="1"/>
        <end position="19"/>
    </location>
</feature>
<evidence type="ECO:0000313" key="11">
    <source>
        <dbReference type="Proteomes" id="UP000008311"/>
    </source>
</evidence>
<gene>
    <name evidence="10" type="ORF">RCOM_0813610</name>
</gene>
<dbReference type="Pfam" id="PF12819">
    <property type="entry name" value="Malectin_like"/>
    <property type="match status" value="1"/>
</dbReference>
<evidence type="ECO:0000256" key="6">
    <source>
        <dbReference type="ARBA" id="ARBA00022989"/>
    </source>
</evidence>
<keyword evidence="10" id="KW-0418">Kinase</keyword>
<sequence length="521" mass="57770">MSLSIFLFCLVTIPFSAHSLPAPRGFPLNCGASHEITQGNLKYIPDEGFISVGNKSSINTPGLLPLLSTLRYFPDKKARKYCYEFPTVKGGKYLVRTTYYYGSFDGGKEPPVFDQIIQGTKWSTVNTTEDHVNGLSTYYEIIVLSTSKILSVCLARNKHTTSSPFISALELEYLDDSMYNSTDFSKFALTTLARHDFGSRGNIIGYPDDQFNRFWQPFMDKNVIVESHSSVTSLDFWNFPPEAVFKTAITASRGKTLKVQWPPISLPISKYYIALYFQDNRTPSPYSWRVFTVSLNGKNFYEDLNVTSKGVTVYAREWPLAGQTAITLTPADNAPVGPIINAGEIFQFLPLSGRTLTRDVIAMEDLARSFDNPPPDWSGDPCLPPKNSWTGVACSRDKLARVVSLDLTGMGISGSIPSSIGNLSAITHLWLGENKLYGSIPDMSALKDLQTLHLDNNQLEGTIPQSLGQLKGLHEIFLQNNNLTGKIPSSLRTNNNINLKQDTSGGAKDRNMQLPVVTLDH</sequence>
<reference evidence="11" key="1">
    <citation type="journal article" date="2010" name="Nat. Biotechnol.">
        <title>Draft genome sequence of the oilseed species Ricinus communis.</title>
        <authorList>
            <person name="Chan A.P."/>
            <person name="Crabtree J."/>
            <person name="Zhao Q."/>
            <person name="Lorenzi H."/>
            <person name="Orvis J."/>
            <person name="Puiu D."/>
            <person name="Melake-Berhan A."/>
            <person name="Jones K.M."/>
            <person name="Redman J."/>
            <person name="Chen G."/>
            <person name="Cahoon E.B."/>
            <person name="Gedil M."/>
            <person name="Stanke M."/>
            <person name="Haas B.J."/>
            <person name="Wortman J.R."/>
            <person name="Fraser-Liggett C.M."/>
            <person name="Ravel J."/>
            <person name="Rabinowicz P.D."/>
        </authorList>
    </citation>
    <scope>NUCLEOTIDE SEQUENCE [LARGE SCALE GENOMIC DNA]</scope>
    <source>
        <strain evidence="11">cv. Hale</strain>
    </source>
</reference>
<dbReference type="PANTHER" id="PTHR45631">
    <property type="entry name" value="OS07G0107800 PROTEIN-RELATED"/>
    <property type="match status" value="1"/>
</dbReference>
<dbReference type="STRING" id="3988.B9RYI6"/>
<dbReference type="Proteomes" id="UP000008311">
    <property type="component" value="Unassembled WGS sequence"/>
</dbReference>
<dbReference type="FunFam" id="3.80.10.10:FF:000383">
    <property type="entry name" value="Leucine-rich repeat receptor protein kinase EMS1"/>
    <property type="match status" value="1"/>
</dbReference>
<evidence type="ECO:0000259" key="9">
    <source>
        <dbReference type="Pfam" id="PF12819"/>
    </source>
</evidence>
<keyword evidence="2" id="KW-0433">Leucine-rich repeat</keyword>
<evidence type="ECO:0000256" key="7">
    <source>
        <dbReference type="ARBA" id="ARBA00023136"/>
    </source>
</evidence>
<dbReference type="Gene3D" id="2.60.120.430">
    <property type="entry name" value="Galactose-binding lectin"/>
    <property type="match status" value="2"/>
</dbReference>
<organism evidence="10 11">
    <name type="scientific">Ricinus communis</name>
    <name type="common">Castor bean</name>
    <dbReference type="NCBI Taxonomy" id="3988"/>
    <lineage>
        <taxon>Eukaryota</taxon>
        <taxon>Viridiplantae</taxon>
        <taxon>Streptophyta</taxon>
        <taxon>Embryophyta</taxon>
        <taxon>Tracheophyta</taxon>
        <taxon>Spermatophyta</taxon>
        <taxon>Magnoliopsida</taxon>
        <taxon>eudicotyledons</taxon>
        <taxon>Gunneridae</taxon>
        <taxon>Pentapetalae</taxon>
        <taxon>rosids</taxon>
        <taxon>fabids</taxon>
        <taxon>Malpighiales</taxon>
        <taxon>Euphorbiaceae</taxon>
        <taxon>Acalyphoideae</taxon>
        <taxon>Acalypheae</taxon>
        <taxon>Ricinus</taxon>
    </lineage>
</organism>
<dbReference type="GO" id="GO:0016301">
    <property type="term" value="F:kinase activity"/>
    <property type="evidence" value="ECO:0007669"/>
    <property type="project" value="UniProtKB-KW"/>
</dbReference>
<evidence type="ECO:0000256" key="4">
    <source>
        <dbReference type="ARBA" id="ARBA00022729"/>
    </source>
</evidence>
<dbReference type="InterPro" id="IPR032675">
    <property type="entry name" value="LRR_dom_sf"/>
</dbReference>
<proteinExistence type="predicted"/>
<comment type="subcellular location">
    <subcellularLocation>
        <location evidence="1">Membrane</location>
        <topology evidence="1">Single-pass membrane protein</topology>
    </subcellularLocation>
</comment>
<keyword evidence="7" id="KW-0472">Membrane</keyword>
<feature type="domain" description="Malectin-like" evidence="9">
    <location>
        <begin position="28"/>
        <end position="347"/>
    </location>
</feature>
<dbReference type="Pfam" id="PF00560">
    <property type="entry name" value="LRR_1"/>
    <property type="match status" value="3"/>
</dbReference>
<dbReference type="EMBL" id="EQ973830">
    <property type="protein sequence ID" value="EEF43695.1"/>
    <property type="molecule type" value="Genomic_DNA"/>
</dbReference>
<dbReference type="AlphaFoldDB" id="B9RYI6"/>
<dbReference type="Gene3D" id="3.80.10.10">
    <property type="entry name" value="Ribonuclease Inhibitor"/>
    <property type="match status" value="1"/>
</dbReference>
<dbReference type="GO" id="GO:0016020">
    <property type="term" value="C:membrane"/>
    <property type="evidence" value="ECO:0007669"/>
    <property type="project" value="UniProtKB-SubCell"/>
</dbReference>